<dbReference type="Proteomes" id="UP000034103">
    <property type="component" value="Chromosome"/>
</dbReference>
<sequence>MIINLHLSGILKKHFPTFSLIRGWDLRILREIFFNLGFDSLGFCA</sequence>
<dbReference type="HOGENOM" id="CLU_3202008_0_0_3"/>
<name>A0A0F6U7D6_MICAE</name>
<evidence type="ECO:0000313" key="2">
    <source>
        <dbReference type="Proteomes" id="UP000034103"/>
    </source>
</evidence>
<dbReference type="AlphaFoldDB" id="A0A0F6U7D6"/>
<accession>A0A0F6U7D6</accession>
<gene>
    <name evidence="1" type="ORF">MYAER_3943</name>
</gene>
<dbReference type="EMBL" id="CP011304">
    <property type="protein sequence ID" value="AKE66271.1"/>
    <property type="molecule type" value="Genomic_DNA"/>
</dbReference>
<organism evidence="1 2">
    <name type="scientific">Microcystis aeruginosa NIES-2549</name>
    <dbReference type="NCBI Taxonomy" id="1641812"/>
    <lineage>
        <taxon>Bacteria</taxon>
        <taxon>Bacillati</taxon>
        <taxon>Cyanobacteriota</taxon>
        <taxon>Cyanophyceae</taxon>
        <taxon>Oscillatoriophycideae</taxon>
        <taxon>Chroococcales</taxon>
        <taxon>Microcystaceae</taxon>
        <taxon>Microcystis</taxon>
    </lineage>
</organism>
<protein>
    <submittedName>
        <fullName evidence="1">Uncharacterized protein</fullName>
    </submittedName>
</protein>
<reference evidence="1 2" key="1">
    <citation type="journal article" date="2015" name="Genome Announc.">
        <title>Complete Genome Sequence of Microcystis aeruginosa NIES-2549, a Bloom-Forming Cyanobacterium from Lake Kasumigaura, Japan.</title>
        <authorList>
            <person name="Yamaguchi H."/>
            <person name="Suzuki S."/>
            <person name="Tanabe Y."/>
            <person name="Osana Y."/>
            <person name="Shimura Y."/>
            <person name="Ishida K."/>
            <person name="Kawachi M."/>
        </authorList>
    </citation>
    <scope>NUCLEOTIDE SEQUENCE [LARGE SCALE GENOMIC DNA]</scope>
    <source>
        <strain evidence="1 2">NIES-2549</strain>
    </source>
</reference>
<proteinExistence type="predicted"/>
<evidence type="ECO:0000313" key="1">
    <source>
        <dbReference type="EMBL" id="AKE66271.1"/>
    </source>
</evidence>